<evidence type="ECO:0000313" key="3">
    <source>
        <dbReference type="Proteomes" id="UP000469430"/>
    </source>
</evidence>
<dbReference type="RefSeq" id="WP_161390465.1">
    <property type="nucleotide sequence ID" value="NZ_JBHSCP010000001.1"/>
</dbReference>
<dbReference type="Pfam" id="PF04575">
    <property type="entry name" value="SlipAM"/>
    <property type="match status" value="1"/>
</dbReference>
<dbReference type="InterPro" id="IPR007655">
    <property type="entry name" value="Slam_C"/>
</dbReference>
<dbReference type="Pfam" id="PF14559">
    <property type="entry name" value="TPR_19"/>
    <property type="match status" value="1"/>
</dbReference>
<dbReference type="Proteomes" id="UP000469430">
    <property type="component" value="Unassembled WGS sequence"/>
</dbReference>
<dbReference type="AlphaFoldDB" id="A0A6I4TUD6"/>
<organism evidence="2 3">
    <name type="scientific">Croceibacterium xixiisoli</name>
    <dbReference type="NCBI Taxonomy" id="1476466"/>
    <lineage>
        <taxon>Bacteria</taxon>
        <taxon>Pseudomonadati</taxon>
        <taxon>Pseudomonadota</taxon>
        <taxon>Alphaproteobacteria</taxon>
        <taxon>Sphingomonadales</taxon>
        <taxon>Erythrobacteraceae</taxon>
        <taxon>Croceibacterium</taxon>
    </lineage>
</organism>
<name>A0A6I4TUD6_9SPHN</name>
<dbReference type="InterPro" id="IPR011990">
    <property type="entry name" value="TPR-like_helical_dom_sf"/>
</dbReference>
<dbReference type="OrthoDB" id="6116449at2"/>
<protein>
    <submittedName>
        <fullName evidence="2">DUF560 domain-containing protein</fullName>
    </submittedName>
</protein>
<accession>A0A6I4TUD6</accession>
<feature type="domain" description="Surface lipoprotein assembly modifier C-terminal" evidence="1">
    <location>
        <begin position="153"/>
        <end position="415"/>
    </location>
</feature>
<comment type="caution">
    <text evidence="2">The sequence shown here is derived from an EMBL/GenBank/DDBJ whole genome shotgun (WGS) entry which is preliminary data.</text>
</comment>
<dbReference type="Gene3D" id="1.25.40.10">
    <property type="entry name" value="Tetratricopeptide repeat domain"/>
    <property type="match status" value="1"/>
</dbReference>
<gene>
    <name evidence="2" type="ORF">GRI97_07705</name>
</gene>
<dbReference type="SUPFAM" id="SSF48452">
    <property type="entry name" value="TPR-like"/>
    <property type="match status" value="1"/>
</dbReference>
<evidence type="ECO:0000259" key="1">
    <source>
        <dbReference type="Pfam" id="PF04575"/>
    </source>
</evidence>
<proteinExistence type="predicted"/>
<keyword evidence="3" id="KW-1185">Reference proteome</keyword>
<reference evidence="2 3" key="1">
    <citation type="submission" date="2019-12" db="EMBL/GenBank/DDBJ databases">
        <title>Genomic-based taxomic classification of the family Erythrobacteraceae.</title>
        <authorList>
            <person name="Xu L."/>
        </authorList>
    </citation>
    <scope>NUCLEOTIDE SEQUENCE [LARGE SCALE GENOMIC DNA]</scope>
    <source>
        <strain evidence="2 3">S36</strain>
    </source>
</reference>
<evidence type="ECO:0000313" key="2">
    <source>
        <dbReference type="EMBL" id="MXO98869.1"/>
    </source>
</evidence>
<sequence>MATPLAAQDQASAEVQMSAAELFGFADRAVASGDLQTAEAAYRALMQDPDVELRSEARFRLARLLADRMDRKRDAAVLLRRILDDKPEAAPVRLELARILAELGDYQSARRELRAAQAGGLPEDVEQRVRFFANALSATKMIGGGLDVALAPTSNMNRATRSDTLGTVIGDFVLSEDAQAQSGIGLALKGQAYARLPASKKVDFLLRANAAADLYRHSQFNDINTSVQVGPQWVWGRDRLAMAATVSWRWFGMDPYSISYGVTSNWQHPLGDRTQLRIDGSALLEDVRPNDMQDGERYMLALGVDHAFSARAGGGFQLHGTRDHAKDSGYSTASGGIGTYFYREMGRTTAVANVSYRHLEGDARLLLYPRRRMDDNLNLSLSGTFRSLTVGTFAPVARVRYERNWSSVEIYDFDRIGVEFGVVAAF</sequence>
<dbReference type="EMBL" id="WTYJ01000001">
    <property type="protein sequence ID" value="MXO98869.1"/>
    <property type="molecule type" value="Genomic_DNA"/>
</dbReference>